<evidence type="ECO:0000256" key="1">
    <source>
        <dbReference type="SAM" id="SignalP"/>
    </source>
</evidence>
<feature type="signal peptide" evidence="1">
    <location>
        <begin position="1"/>
        <end position="35"/>
    </location>
</feature>
<feature type="chain" id="PRO_5044012221" evidence="1">
    <location>
        <begin position="36"/>
        <end position="87"/>
    </location>
</feature>
<dbReference type="AlphaFoldDB" id="A0AAV7R9U1"/>
<protein>
    <submittedName>
        <fullName evidence="2">Uncharacterized protein</fullName>
    </submittedName>
</protein>
<organism evidence="2 3">
    <name type="scientific">Pleurodeles waltl</name>
    <name type="common">Iberian ribbed newt</name>
    <dbReference type="NCBI Taxonomy" id="8319"/>
    <lineage>
        <taxon>Eukaryota</taxon>
        <taxon>Metazoa</taxon>
        <taxon>Chordata</taxon>
        <taxon>Craniata</taxon>
        <taxon>Vertebrata</taxon>
        <taxon>Euteleostomi</taxon>
        <taxon>Amphibia</taxon>
        <taxon>Batrachia</taxon>
        <taxon>Caudata</taxon>
        <taxon>Salamandroidea</taxon>
        <taxon>Salamandridae</taxon>
        <taxon>Pleurodelinae</taxon>
        <taxon>Pleurodeles</taxon>
    </lineage>
</organism>
<keyword evidence="3" id="KW-1185">Reference proteome</keyword>
<sequence length="87" mass="9301">MFPAGGSYGASSRAGRVSLLLAAFLPAASTLGAHADAHVGVQRESKHPGPADCLQPDRFPRAGHSGYCYHTYSPDQFNKDKPRLQHP</sequence>
<accession>A0AAV7R9U1</accession>
<name>A0AAV7R9U1_PLEWA</name>
<dbReference type="Proteomes" id="UP001066276">
    <property type="component" value="Chromosome 5"/>
</dbReference>
<evidence type="ECO:0000313" key="3">
    <source>
        <dbReference type="Proteomes" id="UP001066276"/>
    </source>
</evidence>
<evidence type="ECO:0000313" key="2">
    <source>
        <dbReference type="EMBL" id="KAJ1148868.1"/>
    </source>
</evidence>
<reference evidence="2" key="1">
    <citation type="journal article" date="2022" name="bioRxiv">
        <title>Sequencing and chromosome-scale assembly of the giantPleurodeles waltlgenome.</title>
        <authorList>
            <person name="Brown T."/>
            <person name="Elewa A."/>
            <person name="Iarovenko S."/>
            <person name="Subramanian E."/>
            <person name="Araus A.J."/>
            <person name="Petzold A."/>
            <person name="Susuki M."/>
            <person name="Suzuki K.-i.T."/>
            <person name="Hayashi T."/>
            <person name="Toyoda A."/>
            <person name="Oliveira C."/>
            <person name="Osipova E."/>
            <person name="Leigh N.D."/>
            <person name="Simon A."/>
            <person name="Yun M.H."/>
        </authorList>
    </citation>
    <scope>NUCLEOTIDE SEQUENCE</scope>
    <source>
        <strain evidence="2">20211129_DDA</strain>
        <tissue evidence="2">Liver</tissue>
    </source>
</reference>
<comment type="caution">
    <text evidence="2">The sequence shown here is derived from an EMBL/GenBank/DDBJ whole genome shotgun (WGS) entry which is preliminary data.</text>
</comment>
<dbReference type="EMBL" id="JANPWB010000009">
    <property type="protein sequence ID" value="KAJ1148868.1"/>
    <property type="molecule type" value="Genomic_DNA"/>
</dbReference>
<keyword evidence="1" id="KW-0732">Signal</keyword>
<gene>
    <name evidence="2" type="ORF">NDU88_001692</name>
</gene>
<proteinExistence type="predicted"/>